<evidence type="ECO:0000256" key="1">
    <source>
        <dbReference type="ARBA" id="ARBA00004651"/>
    </source>
</evidence>
<evidence type="ECO:0000256" key="8">
    <source>
        <dbReference type="SAM" id="Phobius"/>
    </source>
</evidence>
<feature type="transmembrane region" description="Helical" evidence="8">
    <location>
        <begin position="338"/>
        <end position="357"/>
    </location>
</feature>
<dbReference type="OrthoDB" id="9814303at2"/>
<dbReference type="Proteomes" id="UP000431744">
    <property type="component" value="Unassembled WGS sequence"/>
</dbReference>
<dbReference type="RefSeq" id="WP_158028924.1">
    <property type="nucleotide sequence ID" value="NZ_BMHG01000001.1"/>
</dbReference>
<feature type="transmembrane region" description="Helical" evidence="8">
    <location>
        <begin position="310"/>
        <end position="332"/>
    </location>
</feature>
<dbReference type="NCBIfam" id="TIGR00710">
    <property type="entry name" value="efflux_Bcr_CflA"/>
    <property type="match status" value="1"/>
</dbReference>
<dbReference type="SUPFAM" id="SSF103473">
    <property type="entry name" value="MFS general substrate transporter"/>
    <property type="match status" value="1"/>
</dbReference>
<dbReference type="EMBL" id="WBJY01000001">
    <property type="protein sequence ID" value="KAB1650339.1"/>
    <property type="molecule type" value="Genomic_DNA"/>
</dbReference>
<evidence type="ECO:0000256" key="7">
    <source>
        <dbReference type="ARBA" id="ARBA00023136"/>
    </source>
</evidence>
<keyword evidence="11" id="KW-1185">Reference proteome</keyword>
<keyword evidence="3" id="KW-0813">Transport</keyword>
<comment type="subcellular location">
    <subcellularLocation>
        <location evidence="1">Cell membrane</location>
        <topology evidence="1">Multi-pass membrane protein</topology>
    </subcellularLocation>
</comment>
<dbReference type="GO" id="GO:0005886">
    <property type="term" value="C:plasma membrane"/>
    <property type="evidence" value="ECO:0007669"/>
    <property type="project" value="UniProtKB-SubCell"/>
</dbReference>
<feature type="transmembrane region" description="Helical" evidence="8">
    <location>
        <begin position="364"/>
        <end position="386"/>
    </location>
</feature>
<dbReference type="InterPro" id="IPR036259">
    <property type="entry name" value="MFS_trans_sf"/>
</dbReference>
<proteinExistence type="inferred from homology"/>
<evidence type="ECO:0000259" key="9">
    <source>
        <dbReference type="PROSITE" id="PS50850"/>
    </source>
</evidence>
<feature type="transmembrane region" description="Helical" evidence="8">
    <location>
        <begin position="163"/>
        <end position="182"/>
    </location>
</feature>
<keyword evidence="5 8" id="KW-0812">Transmembrane</keyword>
<accession>A0A6H9WHA2</accession>
<gene>
    <name evidence="10" type="ORF">F8O04_09195</name>
</gene>
<dbReference type="GO" id="GO:0042910">
    <property type="term" value="F:xenobiotic transmembrane transporter activity"/>
    <property type="evidence" value="ECO:0007669"/>
    <property type="project" value="InterPro"/>
</dbReference>
<feature type="transmembrane region" description="Helical" evidence="8">
    <location>
        <begin position="277"/>
        <end position="298"/>
    </location>
</feature>
<keyword evidence="7 8" id="KW-0472">Membrane</keyword>
<feature type="transmembrane region" description="Helical" evidence="8">
    <location>
        <begin position="130"/>
        <end position="151"/>
    </location>
</feature>
<comment type="similarity">
    <text evidence="2">Belongs to the major facilitator superfamily. Bcr/CmlA family.</text>
</comment>
<evidence type="ECO:0000313" key="11">
    <source>
        <dbReference type="Proteomes" id="UP000431744"/>
    </source>
</evidence>
<feature type="transmembrane region" description="Helical" evidence="8">
    <location>
        <begin position="234"/>
        <end position="257"/>
    </location>
</feature>
<dbReference type="InterPro" id="IPR004812">
    <property type="entry name" value="Efflux_drug-R_Bcr/CmlA"/>
</dbReference>
<sequence length="434" mass="43943">MNAVRRIWGGRADAASNTGSTAVAAAKGNGENPGLGRGLLLVLGLLMTVNPVAANMYLAALGLMAADLGTTIAGAQFALTGFLLGVAFGQLIVGALADSLGRRRVLLAGLTLLTLASIEVALAPSIELLVAGRVVQGLGAAASVVVARAIVADIATEAQKASAFSLLMGMLAVGPLIAPLLGTLLMQAGGWRPIFVGLVVISSLYLFVAWRTVPETLRPERRTPVRFTRLLGNYRRLAGDGAYVGNALAMALGFAAMSVHVSASSFIAQDVLGTDEWGFSLLYICYAAAVMLGSWANAPLSTRFGARRMLVVAQAIAIASTAALVVFAATGALNPANFVISIVLASGAGSAILANATTLAVGRAAFAAGSGAALMGFTQFALGSLISPVGGVAGPHTAVPMAVAMCACFAASLLAGAAGSWWERRRPAPPADTR</sequence>
<reference evidence="10 11" key="1">
    <citation type="submission" date="2019-09" db="EMBL/GenBank/DDBJ databases">
        <title>Phylogeny of genus Pseudoclavibacter and closely related genus.</title>
        <authorList>
            <person name="Li Y."/>
        </authorList>
    </citation>
    <scope>NUCLEOTIDE SEQUENCE [LARGE SCALE GENOMIC DNA]</scope>
    <source>
        <strain evidence="10 11">EGI 60007</strain>
    </source>
</reference>
<feature type="transmembrane region" description="Helical" evidence="8">
    <location>
        <begin position="39"/>
        <end position="66"/>
    </location>
</feature>
<keyword evidence="4" id="KW-1003">Cell membrane</keyword>
<dbReference type="Gene3D" id="1.20.1720.10">
    <property type="entry name" value="Multidrug resistance protein D"/>
    <property type="match status" value="1"/>
</dbReference>
<evidence type="ECO:0000313" key="10">
    <source>
        <dbReference type="EMBL" id="KAB1650339.1"/>
    </source>
</evidence>
<feature type="transmembrane region" description="Helical" evidence="8">
    <location>
        <begin position="194"/>
        <end position="213"/>
    </location>
</feature>
<dbReference type="Pfam" id="PF07690">
    <property type="entry name" value="MFS_1"/>
    <property type="match status" value="1"/>
</dbReference>
<evidence type="ECO:0000256" key="2">
    <source>
        <dbReference type="ARBA" id="ARBA00006236"/>
    </source>
</evidence>
<dbReference type="GO" id="GO:1990961">
    <property type="term" value="P:xenobiotic detoxification by transmembrane export across the plasma membrane"/>
    <property type="evidence" value="ECO:0007669"/>
    <property type="project" value="InterPro"/>
</dbReference>
<dbReference type="InterPro" id="IPR005829">
    <property type="entry name" value="Sugar_transporter_CS"/>
</dbReference>
<dbReference type="AlphaFoldDB" id="A0A6H9WHA2"/>
<dbReference type="PANTHER" id="PTHR43124">
    <property type="entry name" value="PURINE EFFLUX PUMP PBUE"/>
    <property type="match status" value="1"/>
</dbReference>
<comment type="caution">
    <text evidence="10">The sequence shown here is derived from an EMBL/GenBank/DDBJ whole genome shotgun (WGS) entry which is preliminary data.</text>
</comment>
<name>A0A6H9WHA2_9MICO</name>
<dbReference type="PROSITE" id="PS50850">
    <property type="entry name" value="MFS"/>
    <property type="match status" value="1"/>
</dbReference>
<evidence type="ECO:0000256" key="4">
    <source>
        <dbReference type="ARBA" id="ARBA00022475"/>
    </source>
</evidence>
<dbReference type="InterPro" id="IPR020846">
    <property type="entry name" value="MFS_dom"/>
</dbReference>
<evidence type="ECO:0000256" key="6">
    <source>
        <dbReference type="ARBA" id="ARBA00022989"/>
    </source>
</evidence>
<protein>
    <submittedName>
        <fullName evidence="10">Multidrug effflux MFS transporter</fullName>
    </submittedName>
</protein>
<evidence type="ECO:0000256" key="5">
    <source>
        <dbReference type="ARBA" id="ARBA00022692"/>
    </source>
</evidence>
<feature type="transmembrane region" description="Helical" evidence="8">
    <location>
        <begin position="72"/>
        <end position="93"/>
    </location>
</feature>
<organism evidence="10 11">
    <name type="scientific">Pseudoclavibacter endophyticus</name>
    <dbReference type="NCBI Taxonomy" id="1778590"/>
    <lineage>
        <taxon>Bacteria</taxon>
        <taxon>Bacillati</taxon>
        <taxon>Actinomycetota</taxon>
        <taxon>Actinomycetes</taxon>
        <taxon>Micrococcales</taxon>
        <taxon>Microbacteriaceae</taxon>
        <taxon>Pseudoclavibacter</taxon>
    </lineage>
</organism>
<keyword evidence="6 8" id="KW-1133">Transmembrane helix</keyword>
<dbReference type="PANTHER" id="PTHR43124:SF3">
    <property type="entry name" value="CHLORAMPHENICOL EFFLUX PUMP RV0191"/>
    <property type="match status" value="1"/>
</dbReference>
<feature type="domain" description="Major facilitator superfamily (MFS) profile" evidence="9">
    <location>
        <begin position="39"/>
        <end position="434"/>
    </location>
</feature>
<dbReference type="PROSITE" id="PS00216">
    <property type="entry name" value="SUGAR_TRANSPORT_1"/>
    <property type="match status" value="1"/>
</dbReference>
<feature type="transmembrane region" description="Helical" evidence="8">
    <location>
        <begin position="398"/>
        <end position="422"/>
    </location>
</feature>
<dbReference type="InterPro" id="IPR050189">
    <property type="entry name" value="MFS_Efflux_Transporters"/>
</dbReference>
<dbReference type="InterPro" id="IPR011701">
    <property type="entry name" value="MFS"/>
</dbReference>
<feature type="transmembrane region" description="Helical" evidence="8">
    <location>
        <begin position="105"/>
        <end position="124"/>
    </location>
</feature>
<evidence type="ECO:0000256" key="3">
    <source>
        <dbReference type="ARBA" id="ARBA00022448"/>
    </source>
</evidence>